<keyword evidence="3" id="KW-1185">Reference proteome</keyword>
<evidence type="ECO:0000313" key="3">
    <source>
        <dbReference type="Proteomes" id="UP000266841"/>
    </source>
</evidence>
<sequence length="485" mass="53348">MFDHFCNGQTPDREIFDQVFDHVFRCGVIKSREYRTGEEESEEEIRKMRIDEDIDSPPIGGEAMDPIDTVDLVRVSLLSLEGVELRWQQQPSTGDNCRTRTIAVASELRAYAGFDAPDDVQISSLWCCQLLGNGGLTALESLPRNCVRAVTSDPLPLSSSVGGISWEEHGTTAPHAVVDLNCRRRSNISDISEERATDIRVCVVGSRARGIDESSLEGHEGDEFYANSGRGRVYCQAVATMRWDAPTKNSSDGICLPLTQAKNVELDSNGDGYCIELSTGASLRVRIEKTSMPRRELDKQKTDQYHYIDGKYRSSADGAPSVVDGGTIATERSKENHLLRPSLKTRLSQLLSGSSAKRVPTSNETKSRTRQNRAGPPVEEVRFSPEEFESSHLSQRPAEDYSDIIDERDDAPSSSPSTHKEMKNDTPTNRLGSARARFLCGASLGWNMADAIQIIGAAGHHCDEDHVGLYVASTEDSMGTSIGTR</sequence>
<evidence type="ECO:0000313" key="2">
    <source>
        <dbReference type="EMBL" id="EJK67033.1"/>
    </source>
</evidence>
<feature type="region of interest" description="Disordered" evidence="1">
    <location>
        <begin position="332"/>
        <end position="430"/>
    </location>
</feature>
<dbReference type="Proteomes" id="UP000266841">
    <property type="component" value="Unassembled WGS sequence"/>
</dbReference>
<comment type="caution">
    <text evidence="2">The sequence shown here is derived from an EMBL/GenBank/DDBJ whole genome shotgun (WGS) entry which is preliminary data.</text>
</comment>
<name>K0SL19_THAOC</name>
<protein>
    <submittedName>
        <fullName evidence="2">Uncharacterized protein</fullName>
    </submittedName>
</protein>
<dbReference type="EMBL" id="AGNL01013759">
    <property type="protein sequence ID" value="EJK67033.1"/>
    <property type="molecule type" value="Genomic_DNA"/>
</dbReference>
<accession>K0SL19</accession>
<evidence type="ECO:0000256" key="1">
    <source>
        <dbReference type="SAM" id="MobiDB-lite"/>
    </source>
</evidence>
<gene>
    <name evidence="2" type="ORF">THAOC_11981</name>
</gene>
<dbReference type="AlphaFoldDB" id="K0SL19"/>
<reference evidence="2 3" key="1">
    <citation type="journal article" date="2012" name="Genome Biol.">
        <title>Genome and low-iron response of an oceanic diatom adapted to chronic iron limitation.</title>
        <authorList>
            <person name="Lommer M."/>
            <person name="Specht M."/>
            <person name="Roy A.S."/>
            <person name="Kraemer L."/>
            <person name="Andreson R."/>
            <person name="Gutowska M.A."/>
            <person name="Wolf J."/>
            <person name="Bergner S.V."/>
            <person name="Schilhabel M.B."/>
            <person name="Klostermeier U.C."/>
            <person name="Beiko R.G."/>
            <person name="Rosenstiel P."/>
            <person name="Hippler M."/>
            <person name="Laroche J."/>
        </authorList>
    </citation>
    <scope>NUCLEOTIDE SEQUENCE [LARGE SCALE GENOMIC DNA]</scope>
    <source>
        <strain evidence="2 3">CCMP1005</strain>
    </source>
</reference>
<proteinExistence type="predicted"/>
<feature type="compositionally biased region" description="Polar residues" evidence="1">
    <location>
        <begin position="345"/>
        <end position="364"/>
    </location>
</feature>
<feature type="compositionally biased region" description="Acidic residues" evidence="1">
    <location>
        <begin position="400"/>
        <end position="409"/>
    </location>
</feature>
<organism evidence="2 3">
    <name type="scientific">Thalassiosira oceanica</name>
    <name type="common">Marine diatom</name>
    <dbReference type="NCBI Taxonomy" id="159749"/>
    <lineage>
        <taxon>Eukaryota</taxon>
        <taxon>Sar</taxon>
        <taxon>Stramenopiles</taxon>
        <taxon>Ochrophyta</taxon>
        <taxon>Bacillariophyta</taxon>
        <taxon>Coscinodiscophyceae</taxon>
        <taxon>Thalassiosirophycidae</taxon>
        <taxon>Thalassiosirales</taxon>
        <taxon>Thalassiosiraceae</taxon>
        <taxon>Thalassiosira</taxon>
    </lineage>
</organism>